<dbReference type="PANTHER" id="PTHR23235:SF127">
    <property type="entry name" value="TRANSCRIPTION FACTOR, PUTATIVE (AFU_ORTHOLOGUE AFUA_3G09820)-RELATED"/>
    <property type="match status" value="1"/>
</dbReference>
<dbReference type="GO" id="GO:0000981">
    <property type="term" value="F:DNA-binding transcription factor activity, RNA polymerase II-specific"/>
    <property type="evidence" value="ECO:0007669"/>
    <property type="project" value="TreeGrafter"/>
</dbReference>
<feature type="region of interest" description="Disordered" evidence="5">
    <location>
        <begin position="424"/>
        <end position="499"/>
    </location>
</feature>
<protein>
    <recommendedName>
        <fullName evidence="6">C2H2-type domain-containing protein</fullName>
    </recommendedName>
</protein>
<feature type="compositionally biased region" description="Acidic residues" evidence="5">
    <location>
        <begin position="90"/>
        <end position="99"/>
    </location>
</feature>
<dbReference type="PROSITE" id="PS00028">
    <property type="entry name" value="ZINC_FINGER_C2H2_1"/>
    <property type="match status" value="1"/>
</dbReference>
<reference evidence="7" key="1">
    <citation type="submission" date="2021-07" db="EMBL/GenBank/DDBJ databases">
        <title>Draft genome of Mortierella alpina, strain LL118, isolated from an aspen leaf litter sample.</title>
        <authorList>
            <person name="Yang S."/>
            <person name="Vinatzer B.A."/>
        </authorList>
    </citation>
    <scope>NUCLEOTIDE SEQUENCE</scope>
    <source>
        <strain evidence="7">LL118</strain>
    </source>
</reference>
<feature type="region of interest" description="Disordered" evidence="5">
    <location>
        <begin position="1"/>
        <end position="152"/>
    </location>
</feature>
<proteinExistence type="predicted"/>
<feature type="region of interest" description="Disordered" evidence="5">
    <location>
        <begin position="288"/>
        <end position="364"/>
    </location>
</feature>
<comment type="caution">
    <text evidence="7">The sequence shown here is derived from an EMBL/GenBank/DDBJ whole genome shotgun (WGS) entry which is preliminary data.</text>
</comment>
<feature type="domain" description="C2H2-type" evidence="6">
    <location>
        <begin position="184"/>
        <end position="213"/>
    </location>
</feature>
<dbReference type="InterPro" id="IPR013087">
    <property type="entry name" value="Znf_C2H2_type"/>
</dbReference>
<keyword evidence="3" id="KW-0862">Zinc</keyword>
<dbReference type="PROSITE" id="PS50157">
    <property type="entry name" value="ZINC_FINGER_C2H2_2"/>
    <property type="match status" value="2"/>
</dbReference>
<keyword evidence="1" id="KW-0479">Metal-binding</keyword>
<dbReference type="EMBL" id="JAIFTL010000115">
    <property type="protein sequence ID" value="KAG9323100.1"/>
    <property type="molecule type" value="Genomic_DNA"/>
</dbReference>
<feature type="compositionally biased region" description="Polar residues" evidence="5">
    <location>
        <begin position="260"/>
        <end position="271"/>
    </location>
</feature>
<feature type="compositionally biased region" description="Low complexity" evidence="5">
    <location>
        <begin position="117"/>
        <end position="132"/>
    </location>
</feature>
<evidence type="ECO:0000256" key="5">
    <source>
        <dbReference type="SAM" id="MobiDB-lite"/>
    </source>
</evidence>
<dbReference type="Pfam" id="PF00096">
    <property type="entry name" value="zf-C2H2"/>
    <property type="match status" value="1"/>
</dbReference>
<dbReference type="SMART" id="SM00355">
    <property type="entry name" value="ZnF_C2H2"/>
    <property type="match status" value="2"/>
</dbReference>
<sequence length="647" mass="71580">MPSVPIQPTSGTSGNMAFQEPHYPYPVPAGSHTGAQFYTPQPPHQQQLQEFQPHEPHDHPYSYGHEGYLSSSVHNNNNNNNNFQRYDYNNNDDDLEDQDHDSQSSKQTSPAPSSTHGNDNSNRSNIHNNGGSDAEAVNDEGQGPTKQTKGKLFQCTGFGDCRMVFTRSEHLARHARKHTGEKPFQCVVEGCTRMFSRFDNMVQHTQTHTKGPDGESSVEIAAKIATESRRKSEAGLLGTGTVGRRSSIKGPKATTAKRGSISSASGPSVTQKARRDRMQSMPMLNMTAASDAQHRSSTPVLPSPVTPSSSSTSPLSPKKQQRSRASKTIGRGEGGRIQKKIQGATRSRRGSLESSTMGSPPAESWYASKLHHRPSLDYGLDQRAFFSNSEKRPDSGYYQQLPPLNAPYVNPGHPLNQEMRSFSRTRHPMSPELSSNSDFDSDDAGYYVSQQQAHRRSGEYGPVHPLDPRMDSSMDSCTLPPLRTSPETQPPRLPSISHGRLRSQSIHHFSGGQHYAPQPYPTSKTRRLSLVELNAPIQEAHKAVHHSMQVDSAHDPLGNNGGRGGPGVDVSEDEIKALEAFGELWSQGRDIEMKDRDERRSTTPQIKSEMAAYEPTHVAGSDFTRREYEARGHHQPYRDVPMAMDRH</sequence>
<keyword evidence="2 4" id="KW-0863">Zinc-finger</keyword>
<name>A0A9P8A5D8_MORAP</name>
<dbReference type="AlphaFoldDB" id="A0A9P8A5D8"/>
<feature type="compositionally biased region" description="Low complexity" evidence="5">
    <location>
        <begin position="306"/>
        <end position="317"/>
    </location>
</feature>
<dbReference type="GO" id="GO:0008270">
    <property type="term" value="F:zinc ion binding"/>
    <property type="evidence" value="ECO:0007669"/>
    <property type="project" value="UniProtKB-KW"/>
</dbReference>
<dbReference type="Gene3D" id="3.30.160.60">
    <property type="entry name" value="Classic Zinc Finger"/>
    <property type="match status" value="2"/>
</dbReference>
<dbReference type="InterPro" id="IPR036236">
    <property type="entry name" value="Znf_C2H2_sf"/>
</dbReference>
<feature type="region of interest" description="Disordered" evidence="5">
    <location>
        <begin position="595"/>
        <end position="647"/>
    </location>
</feature>
<feature type="compositionally biased region" description="Low complexity" evidence="5">
    <location>
        <begin position="75"/>
        <end position="89"/>
    </location>
</feature>
<accession>A0A9P8A5D8</accession>
<evidence type="ECO:0000313" key="8">
    <source>
        <dbReference type="Proteomes" id="UP000717515"/>
    </source>
</evidence>
<evidence type="ECO:0000256" key="1">
    <source>
        <dbReference type="ARBA" id="ARBA00022723"/>
    </source>
</evidence>
<evidence type="ECO:0000313" key="7">
    <source>
        <dbReference type="EMBL" id="KAG9323100.1"/>
    </source>
</evidence>
<dbReference type="PANTHER" id="PTHR23235">
    <property type="entry name" value="KRUEPPEL-LIKE TRANSCRIPTION FACTOR"/>
    <property type="match status" value="1"/>
</dbReference>
<dbReference type="GO" id="GO:0000978">
    <property type="term" value="F:RNA polymerase II cis-regulatory region sequence-specific DNA binding"/>
    <property type="evidence" value="ECO:0007669"/>
    <property type="project" value="TreeGrafter"/>
</dbReference>
<gene>
    <name evidence="7" type="ORF">KVV02_004220</name>
</gene>
<evidence type="ECO:0000256" key="2">
    <source>
        <dbReference type="ARBA" id="ARBA00022771"/>
    </source>
</evidence>
<evidence type="ECO:0000256" key="3">
    <source>
        <dbReference type="ARBA" id="ARBA00022833"/>
    </source>
</evidence>
<feature type="compositionally biased region" description="Polar residues" evidence="5">
    <location>
        <begin position="104"/>
        <end position="116"/>
    </location>
</feature>
<dbReference type="FunFam" id="3.30.160.60:FF:002343">
    <property type="entry name" value="Zinc finger protein 33A"/>
    <property type="match status" value="1"/>
</dbReference>
<feature type="domain" description="C2H2-type" evidence="6">
    <location>
        <begin position="153"/>
        <end position="183"/>
    </location>
</feature>
<organism evidence="7 8">
    <name type="scientific">Mortierella alpina</name>
    <name type="common">Oleaginous fungus</name>
    <name type="synonym">Mortierella renispora</name>
    <dbReference type="NCBI Taxonomy" id="64518"/>
    <lineage>
        <taxon>Eukaryota</taxon>
        <taxon>Fungi</taxon>
        <taxon>Fungi incertae sedis</taxon>
        <taxon>Mucoromycota</taxon>
        <taxon>Mortierellomycotina</taxon>
        <taxon>Mortierellomycetes</taxon>
        <taxon>Mortierellales</taxon>
        <taxon>Mortierellaceae</taxon>
        <taxon>Mortierella</taxon>
    </lineage>
</organism>
<dbReference type="SUPFAM" id="SSF57667">
    <property type="entry name" value="beta-beta-alpha zinc fingers"/>
    <property type="match status" value="1"/>
</dbReference>
<feature type="compositionally biased region" description="Basic and acidic residues" evidence="5">
    <location>
        <begin position="623"/>
        <end position="632"/>
    </location>
</feature>
<dbReference type="Proteomes" id="UP000717515">
    <property type="component" value="Unassembled WGS sequence"/>
</dbReference>
<feature type="region of interest" description="Disordered" evidence="5">
    <location>
        <begin position="226"/>
        <end position="276"/>
    </location>
</feature>
<evidence type="ECO:0000256" key="4">
    <source>
        <dbReference type="PROSITE-ProRule" id="PRU00042"/>
    </source>
</evidence>
<feature type="compositionally biased region" description="Polar residues" evidence="5">
    <location>
        <begin position="1"/>
        <end position="16"/>
    </location>
</feature>
<evidence type="ECO:0000259" key="6">
    <source>
        <dbReference type="PROSITE" id="PS50157"/>
    </source>
</evidence>